<dbReference type="Proteomes" id="UP001186944">
    <property type="component" value="Unassembled WGS sequence"/>
</dbReference>
<feature type="region of interest" description="Disordered" evidence="2">
    <location>
        <begin position="1"/>
        <end position="26"/>
    </location>
</feature>
<accession>A0AA88YA13</accession>
<feature type="compositionally biased region" description="Polar residues" evidence="2">
    <location>
        <begin position="223"/>
        <end position="233"/>
    </location>
</feature>
<sequence>MSASVGTVQKQQKKQQSAYRLTAGERKLPRPVVFWSDNEKDAFRRNKVVQTRYTMILDDIENQRKSSFKNIKHETHKYRVRSSKYKTENKNTESDTNGVPVQTDITSGDKENDEKDDEDDDISSDSSSEKEEEDESKNKKKDGIITKHKRPSVKFSVYKEFIPNSNDDAKNELSMTSKTLQKRGSSAPLHRQVPELPKSYGGRSKSAVPQTVKSSARSDSERPLSSISKTQSECSSVSFRPRSSMFFDRSVAAFELRKELQRLAKLRKTTVITTPYTITDALRDERERYSENRQKVQKYLQKLEIIKKEETVINKWTQEEVEQSLHLA</sequence>
<evidence type="ECO:0000313" key="4">
    <source>
        <dbReference type="Proteomes" id="UP001186944"/>
    </source>
</evidence>
<feature type="region of interest" description="Disordered" evidence="2">
    <location>
        <begin position="58"/>
        <end position="233"/>
    </location>
</feature>
<comment type="caution">
    <text evidence="3">The sequence shown here is derived from an EMBL/GenBank/DDBJ whole genome shotgun (WGS) entry which is preliminary data.</text>
</comment>
<feature type="compositionally biased region" description="Polar residues" evidence="2">
    <location>
        <begin position="173"/>
        <end position="184"/>
    </location>
</feature>
<feature type="compositionally biased region" description="Basic residues" evidence="2">
    <location>
        <begin position="74"/>
        <end position="84"/>
    </location>
</feature>
<feature type="compositionally biased region" description="Acidic residues" evidence="2">
    <location>
        <begin position="114"/>
        <end position="123"/>
    </location>
</feature>
<dbReference type="EMBL" id="VSWD01000007">
    <property type="protein sequence ID" value="KAK3097434.1"/>
    <property type="molecule type" value="Genomic_DNA"/>
</dbReference>
<evidence type="ECO:0000256" key="2">
    <source>
        <dbReference type="SAM" id="MobiDB-lite"/>
    </source>
</evidence>
<dbReference type="AlphaFoldDB" id="A0AA88YA13"/>
<name>A0AA88YA13_PINIB</name>
<reference evidence="3" key="1">
    <citation type="submission" date="2019-08" db="EMBL/GenBank/DDBJ databases">
        <title>The improved chromosome-level genome for the pearl oyster Pinctada fucata martensii using PacBio sequencing and Hi-C.</title>
        <authorList>
            <person name="Zheng Z."/>
        </authorList>
    </citation>
    <scope>NUCLEOTIDE SEQUENCE</scope>
    <source>
        <strain evidence="3">ZZ-2019</strain>
        <tissue evidence="3">Adductor muscle</tissue>
    </source>
</reference>
<keyword evidence="1" id="KW-0175">Coiled coil</keyword>
<evidence type="ECO:0000313" key="3">
    <source>
        <dbReference type="EMBL" id="KAK3097434.1"/>
    </source>
</evidence>
<gene>
    <name evidence="3" type="ORF">FSP39_009613</name>
</gene>
<organism evidence="3 4">
    <name type="scientific">Pinctada imbricata</name>
    <name type="common">Atlantic pearl-oyster</name>
    <name type="synonym">Pinctada martensii</name>
    <dbReference type="NCBI Taxonomy" id="66713"/>
    <lineage>
        <taxon>Eukaryota</taxon>
        <taxon>Metazoa</taxon>
        <taxon>Spiralia</taxon>
        <taxon>Lophotrochozoa</taxon>
        <taxon>Mollusca</taxon>
        <taxon>Bivalvia</taxon>
        <taxon>Autobranchia</taxon>
        <taxon>Pteriomorphia</taxon>
        <taxon>Pterioida</taxon>
        <taxon>Pterioidea</taxon>
        <taxon>Pteriidae</taxon>
        <taxon>Pinctada</taxon>
    </lineage>
</organism>
<keyword evidence="4" id="KW-1185">Reference proteome</keyword>
<evidence type="ECO:0000256" key="1">
    <source>
        <dbReference type="SAM" id="Coils"/>
    </source>
</evidence>
<feature type="compositionally biased region" description="Polar residues" evidence="2">
    <location>
        <begin position="94"/>
        <end position="106"/>
    </location>
</feature>
<feature type="coiled-coil region" evidence="1">
    <location>
        <begin position="282"/>
        <end position="309"/>
    </location>
</feature>
<protein>
    <submittedName>
        <fullName evidence="3">Uncharacterized protein</fullName>
    </submittedName>
</protein>
<proteinExistence type="predicted"/>